<sequence length="150" mass="17063">MIYEHCEDLEISPSPTIARSARQPLLPEYPQQYLCMLCSHVILLISTRSHSELMYCSTAIRLFCMPRGRLSQQLGRRAVAETSRPDVNRSRPLGALYSVRLAFLLSLSTIVIACGDDGRCFRLHFGRDRVRRRRQAGRSPPERDNARGSS</sequence>
<protein>
    <submittedName>
        <fullName evidence="1">Uncharacterized protein</fullName>
    </submittedName>
</protein>
<organism evidence="1 2">
    <name type="scientific">Heliocybe sulcata</name>
    <dbReference type="NCBI Taxonomy" id="5364"/>
    <lineage>
        <taxon>Eukaryota</taxon>
        <taxon>Fungi</taxon>
        <taxon>Dikarya</taxon>
        <taxon>Basidiomycota</taxon>
        <taxon>Agaricomycotina</taxon>
        <taxon>Agaricomycetes</taxon>
        <taxon>Gloeophyllales</taxon>
        <taxon>Gloeophyllaceae</taxon>
        <taxon>Heliocybe</taxon>
    </lineage>
</organism>
<dbReference type="AlphaFoldDB" id="A0A5C3MS80"/>
<dbReference type="Proteomes" id="UP000305948">
    <property type="component" value="Unassembled WGS sequence"/>
</dbReference>
<proteinExistence type="predicted"/>
<gene>
    <name evidence="1" type="ORF">OE88DRAFT_758678</name>
</gene>
<name>A0A5C3MS80_9AGAM</name>
<keyword evidence="2" id="KW-1185">Reference proteome</keyword>
<dbReference type="EMBL" id="ML213522">
    <property type="protein sequence ID" value="TFK47892.1"/>
    <property type="molecule type" value="Genomic_DNA"/>
</dbReference>
<evidence type="ECO:0000313" key="1">
    <source>
        <dbReference type="EMBL" id="TFK47892.1"/>
    </source>
</evidence>
<reference evidence="1 2" key="1">
    <citation type="journal article" date="2019" name="Nat. Ecol. Evol.">
        <title>Megaphylogeny resolves global patterns of mushroom evolution.</title>
        <authorList>
            <person name="Varga T."/>
            <person name="Krizsan K."/>
            <person name="Foldi C."/>
            <person name="Dima B."/>
            <person name="Sanchez-Garcia M."/>
            <person name="Sanchez-Ramirez S."/>
            <person name="Szollosi G.J."/>
            <person name="Szarkandi J.G."/>
            <person name="Papp V."/>
            <person name="Albert L."/>
            <person name="Andreopoulos W."/>
            <person name="Angelini C."/>
            <person name="Antonin V."/>
            <person name="Barry K.W."/>
            <person name="Bougher N.L."/>
            <person name="Buchanan P."/>
            <person name="Buyck B."/>
            <person name="Bense V."/>
            <person name="Catcheside P."/>
            <person name="Chovatia M."/>
            <person name="Cooper J."/>
            <person name="Damon W."/>
            <person name="Desjardin D."/>
            <person name="Finy P."/>
            <person name="Geml J."/>
            <person name="Haridas S."/>
            <person name="Hughes K."/>
            <person name="Justo A."/>
            <person name="Karasinski D."/>
            <person name="Kautmanova I."/>
            <person name="Kiss B."/>
            <person name="Kocsube S."/>
            <person name="Kotiranta H."/>
            <person name="LaButti K.M."/>
            <person name="Lechner B.E."/>
            <person name="Liimatainen K."/>
            <person name="Lipzen A."/>
            <person name="Lukacs Z."/>
            <person name="Mihaltcheva S."/>
            <person name="Morgado L.N."/>
            <person name="Niskanen T."/>
            <person name="Noordeloos M.E."/>
            <person name="Ohm R.A."/>
            <person name="Ortiz-Santana B."/>
            <person name="Ovrebo C."/>
            <person name="Racz N."/>
            <person name="Riley R."/>
            <person name="Savchenko A."/>
            <person name="Shiryaev A."/>
            <person name="Soop K."/>
            <person name="Spirin V."/>
            <person name="Szebenyi C."/>
            <person name="Tomsovsky M."/>
            <person name="Tulloss R.E."/>
            <person name="Uehling J."/>
            <person name="Grigoriev I.V."/>
            <person name="Vagvolgyi C."/>
            <person name="Papp T."/>
            <person name="Martin F.M."/>
            <person name="Miettinen O."/>
            <person name="Hibbett D.S."/>
            <person name="Nagy L.G."/>
        </authorList>
    </citation>
    <scope>NUCLEOTIDE SEQUENCE [LARGE SCALE GENOMIC DNA]</scope>
    <source>
        <strain evidence="1 2">OMC1185</strain>
    </source>
</reference>
<accession>A0A5C3MS80</accession>
<evidence type="ECO:0000313" key="2">
    <source>
        <dbReference type="Proteomes" id="UP000305948"/>
    </source>
</evidence>